<reference evidence="1 2" key="1">
    <citation type="journal article" date="2018" name="Environ. Microbiol.">
        <title>Isolation and genomic characterization of Novimethylophilus kurashikiensis gen. nov. sp. nov., a new lanthanide-dependent methylotrophic species of Methylophilaceae.</title>
        <authorList>
            <person name="Lv H."/>
            <person name="Sahin N."/>
            <person name="Tani A."/>
        </authorList>
    </citation>
    <scope>NUCLEOTIDE SEQUENCE [LARGE SCALE GENOMIC DNA]</scope>
    <source>
        <strain evidence="1 2">La2-4</strain>
    </source>
</reference>
<evidence type="ECO:0000313" key="2">
    <source>
        <dbReference type="Proteomes" id="UP000245081"/>
    </source>
</evidence>
<dbReference type="Proteomes" id="UP000245081">
    <property type="component" value="Unassembled WGS sequence"/>
</dbReference>
<dbReference type="AlphaFoldDB" id="A0A2R5F8N5"/>
<dbReference type="EMBL" id="BDOQ01000008">
    <property type="protein sequence ID" value="GBG14586.1"/>
    <property type="molecule type" value="Genomic_DNA"/>
</dbReference>
<keyword evidence="2" id="KW-1185">Reference proteome</keyword>
<gene>
    <name evidence="1" type="ORF">NMK_2185</name>
</gene>
<evidence type="ECO:0000313" key="1">
    <source>
        <dbReference type="EMBL" id="GBG14586.1"/>
    </source>
</evidence>
<name>A0A2R5F8N5_9PROT</name>
<proteinExistence type="predicted"/>
<comment type="caution">
    <text evidence="1">The sequence shown here is derived from an EMBL/GenBank/DDBJ whole genome shotgun (WGS) entry which is preliminary data.</text>
</comment>
<sequence length="112" mass="12545">MSDYCYKLNCGQYVLHEGDDPIGAVMDEVSICFDKESGTLHKHGRPELVQDWHAKAQAKYREAGFDEMADELIVITGRFALEDLNRCLSTSGYVGVFYNRLLKGEAAPQPLS</sequence>
<dbReference type="RefSeq" id="WP_109015777.1">
    <property type="nucleotide sequence ID" value="NZ_BDOQ01000008.1"/>
</dbReference>
<accession>A0A2R5F8N5</accession>
<dbReference type="OrthoDB" id="8911463at2"/>
<organism evidence="1 2">
    <name type="scientific">Novimethylophilus kurashikiensis</name>
    <dbReference type="NCBI Taxonomy" id="1825523"/>
    <lineage>
        <taxon>Bacteria</taxon>
        <taxon>Pseudomonadati</taxon>
        <taxon>Pseudomonadota</taxon>
        <taxon>Betaproteobacteria</taxon>
        <taxon>Nitrosomonadales</taxon>
        <taxon>Methylophilaceae</taxon>
        <taxon>Novimethylophilus</taxon>
    </lineage>
</organism>
<protein>
    <submittedName>
        <fullName evidence="1">Uncharacterized protein</fullName>
    </submittedName>
</protein>